<evidence type="ECO:0008006" key="3">
    <source>
        <dbReference type="Google" id="ProtNLM"/>
    </source>
</evidence>
<accession>A0A9W7IHC9</accession>
<name>A0A9W7IHC9_HIBTR</name>
<gene>
    <name evidence="1" type="ORF">HRI_003094600</name>
</gene>
<dbReference type="AlphaFoldDB" id="A0A9W7IHC9"/>
<organism evidence="1 2">
    <name type="scientific">Hibiscus trionum</name>
    <name type="common">Flower of an hour</name>
    <dbReference type="NCBI Taxonomy" id="183268"/>
    <lineage>
        <taxon>Eukaryota</taxon>
        <taxon>Viridiplantae</taxon>
        <taxon>Streptophyta</taxon>
        <taxon>Embryophyta</taxon>
        <taxon>Tracheophyta</taxon>
        <taxon>Spermatophyta</taxon>
        <taxon>Magnoliopsida</taxon>
        <taxon>eudicotyledons</taxon>
        <taxon>Gunneridae</taxon>
        <taxon>Pentapetalae</taxon>
        <taxon>rosids</taxon>
        <taxon>malvids</taxon>
        <taxon>Malvales</taxon>
        <taxon>Malvaceae</taxon>
        <taxon>Malvoideae</taxon>
        <taxon>Hibiscus</taxon>
    </lineage>
</organism>
<dbReference type="InterPro" id="IPR051320">
    <property type="entry name" value="Viral_Replic_Matur_Polypro"/>
</dbReference>
<dbReference type="PANTHER" id="PTHR33064:SF37">
    <property type="entry name" value="RIBONUCLEASE H"/>
    <property type="match status" value="1"/>
</dbReference>
<protein>
    <recommendedName>
        <fullName evidence="3">Reverse transcriptase/retrotransposon-derived protein RNase H-like domain-containing protein</fullName>
    </recommendedName>
</protein>
<proteinExistence type="predicted"/>
<dbReference type="EMBL" id="BSYR01000026">
    <property type="protein sequence ID" value="GMI94253.1"/>
    <property type="molecule type" value="Genomic_DNA"/>
</dbReference>
<dbReference type="OrthoDB" id="1909920at2759"/>
<dbReference type="InterPro" id="IPR043128">
    <property type="entry name" value="Rev_trsase/Diguanyl_cyclase"/>
</dbReference>
<dbReference type="PANTHER" id="PTHR33064">
    <property type="entry name" value="POL PROTEIN"/>
    <property type="match status" value="1"/>
</dbReference>
<comment type="caution">
    <text evidence="1">The sequence shown here is derived from an EMBL/GenBank/DDBJ whole genome shotgun (WGS) entry which is preliminary data.</text>
</comment>
<evidence type="ECO:0000313" key="1">
    <source>
        <dbReference type="EMBL" id="GMI94253.1"/>
    </source>
</evidence>
<reference evidence="1" key="1">
    <citation type="submission" date="2023-05" db="EMBL/GenBank/DDBJ databases">
        <title>Genome and transcriptome analyses reveal genes involved in the formation of fine ridges on petal epidermal cells in Hibiscus trionum.</title>
        <authorList>
            <person name="Koshimizu S."/>
            <person name="Masuda S."/>
            <person name="Ishii T."/>
            <person name="Shirasu K."/>
            <person name="Hoshino A."/>
            <person name="Arita M."/>
        </authorList>
    </citation>
    <scope>NUCLEOTIDE SEQUENCE</scope>
    <source>
        <strain evidence="1">Hamamatsu line</strain>
    </source>
</reference>
<dbReference type="SUPFAM" id="SSF56672">
    <property type="entry name" value="DNA/RNA polymerases"/>
    <property type="match status" value="1"/>
</dbReference>
<keyword evidence="2" id="KW-1185">Reference proteome</keyword>
<dbReference type="InterPro" id="IPR043502">
    <property type="entry name" value="DNA/RNA_pol_sf"/>
</dbReference>
<sequence>MSEWPLPRSLKSLRGFLGLTGYYRKFIRSYGEISKPLTSMLKNEGFIWTEEAREAFNKLKQTMCTAPVLALQFHKNPLSGD</sequence>
<evidence type="ECO:0000313" key="2">
    <source>
        <dbReference type="Proteomes" id="UP001165190"/>
    </source>
</evidence>
<dbReference type="Gene3D" id="3.30.70.270">
    <property type="match status" value="1"/>
</dbReference>
<dbReference type="Proteomes" id="UP001165190">
    <property type="component" value="Unassembled WGS sequence"/>
</dbReference>
<dbReference type="FunFam" id="3.30.70.270:FF:000020">
    <property type="entry name" value="Transposon Tf2-6 polyprotein-like Protein"/>
    <property type="match status" value="1"/>
</dbReference>